<dbReference type="PANTHER" id="PTHR43840:SF15">
    <property type="entry name" value="MITOCHONDRIAL METAL TRANSPORTER 1-RELATED"/>
    <property type="match status" value="1"/>
</dbReference>
<evidence type="ECO:0000256" key="4">
    <source>
        <dbReference type="ARBA" id="ARBA00022496"/>
    </source>
</evidence>
<feature type="transmembrane region" description="Helical" evidence="9">
    <location>
        <begin position="7"/>
        <end position="26"/>
    </location>
</feature>
<dbReference type="InterPro" id="IPR050291">
    <property type="entry name" value="CDF_Transporter"/>
</dbReference>
<dbReference type="Pfam" id="PF01545">
    <property type="entry name" value="Cation_efflux"/>
    <property type="match status" value="1"/>
</dbReference>
<dbReference type="GO" id="GO:0015093">
    <property type="term" value="F:ferrous iron transmembrane transporter activity"/>
    <property type="evidence" value="ECO:0007669"/>
    <property type="project" value="TreeGrafter"/>
</dbReference>
<evidence type="ECO:0000313" key="11">
    <source>
        <dbReference type="EMBL" id="MBB3061562.1"/>
    </source>
</evidence>
<evidence type="ECO:0000313" key="12">
    <source>
        <dbReference type="Proteomes" id="UP000535937"/>
    </source>
</evidence>
<comment type="caution">
    <text evidence="11">The sequence shown here is derived from an EMBL/GenBank/DDBJ whole genome shotgun (WGS) entry which is preliminary data.</text>
</comment>
<dbReference type="Gene3D" id="1.20.1510.10">
    <property type="entry name" value="Cation efflux protein transmembrane domain"/>
    <property type="match status" value="1"/>
</dbReference>
<dbReference type="EMBL" id="JACHWZ010000010">
    <property type="protein sequence ID" value="MBB3061562.1"/>
    <property type="molecule type" value="Genomic_DNA"/>
</dbReference>
<keyword evidence="4" id="KW-0410">Iron transport</keyword>
<keyword evidence="6" id="KW-0864">Zinc transport</keyword>
<organism evidence="11 12">
    <name type="scientific">Microbulbifer rhizosphaerae</name>
    <dbReference type="NCBI Taxonomy" id="1562603"/>
    <lineage>
        <taxon>Bacteria</taxon>
        <taxon>Pseudomonadati</taxon>
        <taxon>Pseudomonadota</taxon>
        <taxon>Gammaproteobacteria</taxon>
        <taxon>Cellvibrionales</taxon>
        <taxon>Microbulbiferaceae</taxon>
        <taxon>Microbulbifer</taxon>
    </lineage>
</organism>
<keyword evidence="12" id="KW-1185">Reference proteome</keyword>
<dbReference type="InterPro" id="IPR027469">
    <property type="entry name" value="Cation_efflux_TMD_sf"/>
</dbReference>
<dbReference type="AlphaFoldDB" id="A0A7W4WC75"/>
<dbReference type="NCBIfam" id="TIGR01297">
    <property type="entry name" value="CDF"/>
    <property type="match status" value="1"/>
</dbReference>
<dbReference type="Proteomes" id="UP000535937">
    <property type="component" value="Unassembled WGS sequence"/>
</dbReference>
<keyword evidence="5 9" id="KW-0812">Transmembrane</keyword>
<dbReference type="InterPro" id="IPR058533">
    <property type="entry name" value="Cation_efflux_TM"/>
</dbReference>
<protein>
    <submittedName>
        <fullName evidence="11">Cation diffusion facilitator family transporter</fullName>
    </submittedName>
</protein>
<keyword evidence="7 9" id="KW-1133">Transmembrane helix</keyword>
<evidence type="ECO:0000256" key="5">
    <source>
        <dbReference type="ARBA" id="ARBA00022692"/>
    </source>
</evidence>
<proteinExistence type="inferred from homology"/>
<evidence type="ECO:0000259" key="10">
    <source>
        <dbReference type="Pfam" id="PF01545"/>
    </source>
</evidence>
<dbReference type="GO" id="GO:0005886">
    <property type="term" value="C:plasma membrane"/>
    <property type="evidence" value="ECO:0007669"/>
    <property type="project" value="TreeGrafter"/>
</dbReference>
<evidence type="ECO:0000256" key="2">
    <source>
        <dbReference type="ARBA" id="ARBA00010212"/>
    </source>
</evidence>
<feature type="transmembrane region" description="Helical" evidence="9">
    <location>
        <begin position="148"/>
        <end position="168"/>
    </location>
</feature>
<keyword evidence="8 9" id="KW-0472">Membrane</keyword>
<accession>A0A7W4WC75</accession>
<dbReference type="GO" id="GO:0015086">
    <property type="term" value="F:cadmium ion transmembrane transporter activity"/>
    <property type="evidence" value="ECO:0007669"/>
    <property type="project" value="TreeGrafter"/>
</dbReference>
<feature type="transmembrane region" description="Helical" evidence="9">
    <location>
        <begin position="180"/>
        <end position="199"/>
    </location>
</feature>
<evidence type="ECO:0000256" key="9">
    <source>
        <dbReference type="SAM" id="Phobius"/>
    </source>
</evidence>
<keyword evidence="4" id="KW-0408">Iron</keyword>
<dbReference type="GO" id="GO:0006882">
    <property type="term" value="P:intracellular zinc ion homeostasis"/>
    <property type="evidence" value="ECO:0007669"/>
    <property type="project" value="TreeGrafter"/>
</dbReference>
<evidence type="ECO:0000256" key="3">
    <source>
        <dbReference type="ARBA" id="ARBA00022448"/>
    </source>
</evidence>
<dbReference type="PANTHER" id="PTHR43840">
    <property type="entry name" value="MITOCHONDRIAL METAL TRANSPORTER 1-RELATED"/>
    <property type="match status" value="1"/>
</dbReference>
<keyword evidence="6" id="KW-0406">Ion transport</keyword>
<sequence length="296" mass="32649">MERKGLWLSVLGCLGMAALGFTFAHLADSDAIFLDGVFSLVNFVMSLVMVRVAQLIKRRADQHFPFGYASFEPAFNVLQSMVILGVMLMALSSAVMALYGGGRSLEAGIATFYAAIAASGCLAIYLILRRIGRASGSSLLQVDSFAWLVDTALSVVVLCAFAFVWLFGDLLGGWLPYADAWLVIVMVAVMLPIPAGILYKNLMEVLLSAPSGRMQRKIHKAFSAAMAGIPGRRWELSMTKTGRSLYLHARILLEEDQYHAPVEQADAWRELLTERMNKFVAEREFDVVFTTDPDYL</sequence>
<dbReference type="RefSeq" id="WP_183460095.1">
    <property type="nucleotide sequence ID" value="NZ_JACHWZ010000010.1"/>
</dbReference>
<name>A0A7W4WC75_9GAMM</name>
<feature type="transmembrane region" description="Helical" evidence="9">
    <location>
        <begin position="32"/>
        <end position="53"/>
    </location>
</feature>
<reference evidence="11 12" key="1">
    <citation type="submission" date="2020-08" db="EMBL/GenBank/DDBJ databases">
        <title>Genomic Encyclopedia of Type Strains, Phase III (KMG-III): the genomes of soil and plant-associated and newly described type strains.</title>
        <authorList>
            <person name="Whitman W."/>
        </authorList>
    </citation>
    <scope>NUCLEOTIDE SEQUENCE [LARGE SCALE GENOMIC DNA]</scope>
    <source>
        <strain evidence="11 12">CECT 8799</strain>
    </source>
</reference>
<comment type="similarity">
    <text evidence="2">Belongs to the cation diffusion facilitator (CDF) transporter (TC 2.A.4) family. FieF subfamily.</text>
</comment>
<dbReference type="InterPro" id="IPR002524">
    <property type="entry name" value="Cation_efflux"/>
</dbReference>
<feature type="transmembrane region" description="Helical" evidence="9">
    <location>
        <begin position="107"/>
        <end position="128"/>
    </location>
</feature>
<gene>
    <name evidence="11" type="ORF">FHS09_002400</name>
</gene>
<feature type="domain" description="Cation efflux protein transmembrane" evidence="10">
    <location>
        <begin position="6"/>
        <end position="202"/>
    </location>
</feature>
<keyword evidence="6" id="KW-0862">Zinc</keyword>
<evidence type="ECO:0000256" key="8">
    <source>
        <dbReference type="ARBA" id="ARBA00023136"/>
    </source>
</evidence>
<evidence type="ECO:0000256" key="7">
    <source>
        <dbReference type="ARBA" id="ARBA00022989"/>
    </source>
</evidence>
<comment type="subcellular location">
    <subcellularLocation>
        <location evidence="1">Membrane</location>
        <topology evidence="1">Multi-pass membrane protein</topology>
    </subcellularLocation>
</comment>
<feature type="transmembrane region" description="Helical" evidence="9">
    <location>
        <begin position="74"/>
        <end position="101"/>
    </location>
</feature>
<evidence type="ECO:0000256" key="6">
    <source>
        <dbReference type="ARBA" id="ARBA00022906"/>
    </source>
</evidence>
<dbReference type="SUPFAM" id="SSF161111">
    <property type="entry name" value="Cation efflux protein transmembrane domain-like"/>
    <property type="match status" value="1"/>
</dbReference>
<evidence type="ECO:0000256" key="1">
    <source>
        <dbReference type="ARBA" id="ARBA00004141"/>
    </source>
</evidence>
<keyword evidence="3" id="KW-0813">Transport</keyword>
<dbReference type="GO" id="GO:0015341">
    <property type="term" value="F:zinc efflux antiporter activity"/>
    <property type="evidence" value="ECO:0007669"/>
    <property type="project" value="TreeGrafter"/>
</dbReference>